<organism evidence="1 2">
    <name type="scientific">Manihot esculenta</name>
    <name type="common">Cassava</name>
    <name type="synonym">Jatropha manihot</name>
    <dbReference type="NCBI Taxonomy" id="3983"/>
    <lineage>
        <taxon>Eukaryota</taxon>
        <taxon>Viridiplantae</taxon>
        <taxon>Streptophyta</taxon>
        <taxon>Embryophyta</taxon>
        <taxon>Tracheophyta</taxon>
        <taxon>Spermatophyta</taxon>
        <taxon>Magnoliopsida</taxon>
        <taxon>eudicotyledons</taxon>
        <taxon>Gunneridae</taxon>
        <taxon>Pentapetalae</taxon>
        <taxon>rosids</taxon>
        <taxon>fabids</taxon>
        <taxon>Malpighiales</taxon>
        <taxon>Euphorbiaceae</taxon>
        <taxon>Crotonoideae</taxon>
        <taxon>Manihoteae</taxon>
        <taxon>Manihot</taxon>
    </lineage>
</organism>
<evidence type="ECO:0000313" key="2">
    <source>
        <dbReference type="Proteomes" id="UP000091857"/>
    </source>
</evidence>
<evidence type="ECO:0000313" key="1">
    <source>
        <dbReference type="EMBL" id="KAG8658056.1"/>
    </source>
</evidence>
<protein>
    <submittedName>
        <fullName evidence="1">Uncharacterized protein</fullName>
    </submittedName>
</protein>
<keyword evidence="2" id="KW-1185">Reference proteome</keyword>
<name>A0ACB7I123_MANES</name>
<gene>
    <name evidence="1" type="ORF">MANES_03G115800v8</name>
</gene>
<dbReference type="Proteomes" id="UP000091857">
    <property type="component" value="Chromosome 3"/>
</dbReference>
<sequence length="466" mass="54277">MADYFPEELIVEILCRLPVKTLLRCIGLSKSWYDLIKTPNFIATHLHKTLSSDDHRLFLHRLYGNNDETFRLYFDNNDFGEYMTPHPPCDTKKHLHVAGSCNGLICLFRDDFSHGFGYGYRFILWNPSIRKSILLPSPHFIFANNFLRCRNFTGFGFDPTTQDYKVLRIMNLLVDDWIHFRADVYSLNSNSWKDITDIVPRYRVHESVTPAFVNGALHWIATENNYRNFIMVFDVRDDVFREMMLPESLANAWASELTVQVFQESVLAVIYRETCRDYESHIWLMLEYGRGASWVKLATLRNRMIERSKVLGFRKNGEVLMYTGEVGQGVGDIASVDIGSRMFKNPIAGNENEGGPFLYNYMESLALLDKGNMQCPSPKPLTIKFKRKYRSAHKQKNPTKLNQKKLGAPSVRWELEQHDQRSGREDVQHQLQAIKKRRGMRYYSWLSFAWRVIDSKKVGCKQDGSS</sequence>
<dbReference type="EMBL" id="CM004389">
    <property type="protein sequence ID" value="KAG8658056.1"/>
    <property type="molecule type" value="Genomic_DNA"/>
</dbReference>
<proteinExistence type="predicted"/>
<reference evidence="2" key="1">
    <citation type="journal article" date="2016" name="Nat. Biotechnol.">
        <title>Sequencing wild and cultivated cassava and related species reveals extensive interspecific hybridization and genetic diversity.</title>
        <authorList>
            <person name="Bredeson J.V."/>
            <person name="Lyons J.B."/>
            <person name="Prochnik S.E."/>
            <person name="Wu G.A."/>
            <person name="Ha C.M."/>
            <person name="Edsinger-Gonzales E."/>
            <person name="Grimwood J."/>
            <person name="Schmutz J."/>
            <person name="Rabbi I.Y."/>
            <person name="Egesi C."/>
            <person name="Nauluvula P."/>
            <person name="Lebot V."/>
            <person name="Ndunguru J."/>
            <person name="Mkamilo G."/>
            <person name="Bart R.S."/>
            <person name="Setter T.L."/>
            <person name="Gleadow R.M."/>
            <person name="Kulakow P."/>
            <person name="Ferguson M.E."/>
            <person name="Rounsley S."/>
            <person name="Rokhsar D.S."/>
        </authorList>
    </citation>
    <scope>NUCLEOTIDE SEQUENCE [LARGE SCALE GENOMIC DNA]</scope>
    <source>
        <strain evidence="2">cv. AM560-2</strain>
    </source>
</reference>
<accession>A0ACB7I123</accession>
<comment type="caution">
    <text evidence="1">The sequence shown here is derived from an EMBL/GenBank/DDBJ whole genome shotgun (WGS) entry which is preliminary data.</text>
</comment>